<feature type="transmembrane region" description="Helical" evidence="5">
    <location>
        <begin position="38"/>
        <end position="58"/>
    </location>
</feature>
<evidence type="ECO:0000313" key="6">
    <source>
        <dbReference type="EMBL" id="KKD00398.1"/>
    </source>
</evidence>
<gene>
    <name evidence="6" type="ORF">KY46_07045</name>
</gene>
<organism evidence="6 7">
    <name type="scientific">Photobacterium halotolerans</name>
    <dbReference type="NCBI Taxonomy" id="265726"/>
    <lineage>
        <taxon>Bacteria</taxon>
        <taxon>Pseudomonadati</taxon>
        <taxon>Pseudomonadota</taxon>
        <taxon>Gammaproteobacteria</taxon>
        <taxon>Vibrionales</taxon>
        <taxon>Vibrionaceae</taxon>
        <taxon>Photobacterium</taxon>
    </lineage>
</organism>
<keyword evidence="3 5" id="KW-1133">Transmembrane helix</keyword>
<dbReference type="PANTHER" id="PTHR12714">
    <property type="entry name" value="PROTEIN-S ISOPRENYLCYSTEINE O-METHYLTRANSFERASE"/>
    <property type="match status" value="1"/>
</dbReference>
<evidence type="ECO:0000313" key="7">
    <source>
        <dbReference type="Proteomes" id="UP000033633"/>
    </source>
</evidence>
<dbReference type="PANTHER" id="PTHR12714:SF24">
    <property type="entry name" value="SLR1182 PROTEIN"/>
    <property type="match status" value="1"/>
</dbReference>
<evidence type="ECO:0000256" key="5">
    <source>
        <dbReference type="SAM" id="Phobius"/>
    </source>
</evidence>
<protein>
    <recommendedName>
        <fullName evidence="8">Isoprenylcysteine carboxyl methyltransferase</fullName>
    </recommendedName>
</protein>
<comment type="caution">
    <text evidence="6">The sequence shown here is derived from an EMBL/GenBank/DDBJ whole genome shotgun (WGS) entry which is preliminary data.</text>
</comment>
<dbReference type="Pfam" id="PF04191">
    <property type="entry name" value="PEMT"/>
    <property type="match status" value="1"/>
</dbReference>
<evidence type="ECO:0000256" key="2">
    <source>
        <dbReference type="ARBA" id="ARBA00022692"/>
    </source>
</evidence>
<evidence type="ECO:0000256" key="1">
    <source>
        <dbReference type="ARBA" id="ARBA00004127"/>
    </source>
</evidence>
<dbReference type="AlphaFoldDB" id="A0A0F5VE98"/>
<evidence type="ECO:0000256" key="3">
    <source>
        <dbReference type="ARBA" id="ARBA00022989"/>
    </source>
</evidence>
<keyword evidence="7" id="KW-1185">Reference proteome</keyword>
<accession>A0A0F5VE98</accession>
<evidence type="ECO:0000256" key="4">
    <source>
        <dbReference type="ARBA" id="ARBA00023136"/>
    </source>
</evidence>
<dbReference type="OrthoDB" id="9811969at2"/>
<dbReference type="GO" id="GO:0016740">
    <property type="term" value="F:transferase activity"/>
    <property type="evidence" value="ECO:0007669"/>
    <property type="project" value="UniProtKB-ARBA"/>
</dbReference>
<dbReference type="GO" id="GO:0012505">
    <property type="term" value="C:endomembrane system"/>
    <property type="evidence" value="ECO:0007669"/>
    <property type="project" value="UniProtKB-SubCell"/>
</dbReference>
<name>A0A0F5VE98_9GAMM</name>
<dbReference type="Gene3D" id="1.20.120.1630">
    <property type="match status" value="1"/>
</dbReference>
<dbReference type="STRING" id="265726.KY46_07045"/>
<reference evidence="6 7" key="1">
    <citation type="submission" date="2014-12" db="EMBL/GenBank/DDBJ databases">
        <title>Mercury Reductase activity and rhizosphere competence traits in the genome of root associated Photobacterium halotolerans MELD1.</title>
        <authorList>
            <person name="Mathew D.C."/>
            <person name="Huang C.-C."/>
        </authorList>
    </citation>
    <scope>NUCLEOTIDE SEQUENCE [LARGE SCALE GENOMIC DNA]</scope>
    <source>
        <strain evidence="6 7">MELD1</strain>
    </source>
</reference>
<dbReference type="PATRIC" id="fig|265726.11.peg.3465"/>
<keyword evidence="4 5" id="KW-0472">Membrane</keyword>
<dbReference type="EMBL" id="JWYV01000004">
    <property type="protein sequence ID" value="KKD00398.1"/>
    <property type="molecule type" value="Genomic_DNA"/>
</dbReference>
<evidence type="ECO:0008006" key="8">
    <source>
        <dbReference type="Google" id="ProtNLM"/>
    </source>
</evidence>
<proteinExistence type="predicted"/>
<comment type="subcellular location">
    <subcellularLocation>
        <location evidence="1">Endomembrane system</location>
        <topology evidence="1">Multi-pass membrane protein</topology>
    </subcellularLocation>
</comment>
<dbReference type="InterPro" id="IPR007318">
    <property type="entry name" value="Phopholipid_MeTrfase"/>
</dbReference>
<keyword evidence="2 5" id="KW-0812">Transmembrane</keyword>
<dbReference type="RefSeq" id="WP_046219933.1">
    <property type="nucleotide sequence ID" value="NZ_JWYV01000004.1"/>
</dbReference>
<sequence>MRFRLTPPLVFLMTLAAMYLLAEYLPLWQFSFPGQIVFEWVFSLLAVGFGLAGIMAFARAKTAINPRKTTRLVTSGVYRISRNPIYLGLLLLLVAVFLNLSAISSLIMIPVFAIYMNYVQIAAEERVLKHAFGQQYQEYCQHVRRWC</sequence>
<feature type="transmembrane region" description="Helical" evidence="5">
    <location>
        <begin position="85"/>
        <end position="116"/>
    </location>
</feature>
<dbReference type="Proteomes" id="UP000033633">
    <property type="component" value="Unassembled WGS sequence"/>
</dbReference>